<proteinExistence type="predicted"/>
<dbReference type="InterPro" id="IPR008567">
    <property type="entry name" value="BKACE"/>
</dbReference>
<name>A0A852YKN9_9MICO</name>
<sequence length="222" mass="23780">MPRTPDEIADDAAAAVLAGATSIHLHAFDDDGRETFEARHVAATLRAVRRVAPTVPLNMTTFAEIEPDPRARLRAISEWTELPDLIPVNLGESGVDDIAALLARRGVGLEACLLSVDAAREFAARPSAHPWRRVFVEPVAERVEDALGESLEIERLLAEVGVGLEQVHHGAGPTAWAVLESAVHRGHGIRIGLEDVYRLPSGEVAPGNAELVRAEADVLGGR</sequence>
<gene>
    <name evidence="1" type="ORF">BJ979_000391</name>
</gene>
<organism evidence="1 2">
    <name type="scientific">Schumannella luteola</name>
    <dbReference type="NCBI Taxonomy" id="472059"/>
    <lineage>
        <taxon>Bacteria</taxon>
        <taxon>Bacillati</taxon>
        <taxon>Actinomycetota</taxon>
        <taxon>Actinomycetes</taxon>
        <taxon>Micrococcales</taxon>
        <taxon>Microbacteriaceae</taxon>
        <taxon>Schumannella</taxon>
    </lineage>
</organism>
<evidence type="ECO:0000313" key="2">
    <source>
        <dbReference type="Proteomes" id="UP000553888"/>
    </source>
</evidence>
<evidence type="ECO:0000313" key="1">
    <source>
        <dbReference type="EMBL" id="NYG97765.1"/>
    </source>
</evidence>
<dbReference type="Proteomes" id="UP000553888">
    <property type="component" value="Unassembled WGS sequence"/>
</dbReference>
<accession>A0A852YKN9</accession>
<dbReference type="Gene3D" id="3.20.20.70">
    <property type="entry name" value="Aldolase class I"/>
    <property type="match status" value="1"/>
</dbReference>
<reference evidence="1 2" key="1">
    <citation type="submission" date="2020-07" db="EMBL/GenBank/DDBJ databases">
        <title>Sequencing the genomes of 1000 actinobacteria strains.</title>
        <authorList>
            <person name="Klenk H.-P."/>
        </authorList>
    </citation>
    <scope>NUCLEOTIDE SEQUENCE [LARGE SCALE GENOMIC DNA]</scope>
    <source>
        <strain evidence="1 2">DSM 23141</strain>
    </source>
</reference>
<dbReference type="Pfam" id="PF05853">
    <property type="entry name" value="BKACE"/>
    <property type="match status" value="1"/>
</dbReference>
<keyword evidence="2" id="KW-1185">Reference proteome</keyword>
<comment type="caution">
    <text evidence="1">The sequence shown here is derived from an EMBL/GenBank/DDBJ whole genome shotgun (WGS) entry which is preliminary data.</text>
</comment>
<dbReference type="GO" id="GO:0043720">
    <property type="term" value="F:3-keto-5-aminohexanoate cleavage activity"/>
    <property type="evidence" value="ECO:0007669"/>
    <property type="project" value="InterPro"/>
</dbReference>
<dbReference type="AlphaFoldDB" id="A0A852YKN9"/>
<dbReference type="InterPro" id="IPR013785">
    <property type="entry name" value="Aldolase_TIM"/>
</dbReference>
<dbReference type="PANTHER" id="PTHR37418">
    <property type="entry name" value="3-KETO-5-AMINOHEXANOATE CLEAVAGE ENZYME-RELATED"/>
    <property type="match status" value="1"/>
</dbReference>
<dbReference type="PANTHER" id="PTHR37418:SF1">
    <property type="entry name" value="3-KETO-5-AMINOHEXANOATE CLEAVAGE PROTEIN"/>
    <property type="match status" value="1"/>
</dbReference>
<protein>
    <submittedName>
        <fullName evidence="1">Uncharacterized protein (DUF849 family)</fullName>
    </submittedName>
</protein>
<dbReference type="EMBL" id="JACBZY010000001">
    <property type="protein sequence ID" value="NYG97765.1"/>
    <property type="molecule type" value="Genomic_DNA"/>
</dbReference>